<dbReference type="GO" id="GO:0016987">
    <property type="term" value="F:sigma factor activity"/>
    <property type="evidence" value="ECO:0007669"/>
    <property type="project" value="UniProtKB-KW"/>
</dbReference>
<evidence type="ECO:0000259" key="5">
    <source>
        <dbReference type="Pfam" id="PF04542"/>
    </source>
</evidence>
<keyword evidence="4" id="KW-0804">Transcription</keyword>
<evidence type="ECO:0000313" key="10">
    <source>
        <dbReference type="Proteomes" id="UP000622648"/>
    </source>
</evidence>
<comment type="similarity">
    <text evidence="1">Belongs to the sigma-70 factor family. ECF subfamily.</text>
</comment>
<dbReference type="SUPFAM" id="SSF88659">
    <property type="entry name" value="Sigma3 and sigma4 domains of RNA polymerase sigma factors"/>
    <property type="match status" value="1"/>
</dbReference>
<dbReference type="GO" id="GO:0003677">
    <property type="term" value="F:DNA binding"/>
    <property type="evidence" value="ECO:0007669"/>
    <property type="project" value="InterPro"/>
</dbReference>
<dbReference type="InterPro" id="IPR013249">
    <property type="entry name" value="RNA_pol_sigma70_r4_t2"/>
</dbReference>
<dbReference type="PANTHER" id="PTHR43133">
    <property type="entry name" value="RNA POLYMERASE ECF-TYPE SIGMA FACTO"/>
    <property type="match status" value="1"/>
</dbReference>
<feature type="domain" description="RNA polymerase sigma factor 70 region 4 type 2" evidence="6">
    <location>
        <begin position="126"/>
        <end position="175"/>
    </location>
</feature>
<dbReference type="NCBIfam" id="TIGR02937">
    <property type="entry name" value="sigma70-ECF"/>
    <property type="match status" value="1"/>
</dbReference>
<evidence type="ECO:0000256" key="4">
    <source>
        <dbReference type="ARBA" id="ARBA00023163"/>
    </source>
</evidence>
<dbReference type="InterPro" id="IPR007627">
    <property type="entry name" value="RNA_pol_sigma70_r2"/>
</dbReference>
<reference evidence="8 9" key="3">
    <citation type="submission" date="2019-03" db="EMBL/GenBank/DDBJ databases">
        <title>Genomic Encyclopedia of Type Strains, Phase IV (KMG-IV): sequencing the most valuable type-strain genomes for metagenomic binning, comparative biology and taxonomic classification.</title>
        <authorList>
            <person name="Goeker M."/>
        </authorList>
    </citation>
    <scope>NUCLEOTIDE SEQUENCE [LARGE SCALE GENOMIC DNA]</scope>
    <source>
        <strain evidence="8 9">DSM 103236</strain>
    </source>
</reference>
<evidence type="ECO:0000256" key="2">
    <source>
        <dbReference type="ARBA" id="ARBA00023015"/>
    </source>
</evidence>
<dbReference type="EMBL" id="BMJO01000003">
    <property type="protein sequence ID" value="GGE52445.1"/>
    <property type="molecule type" value="Genomic_DNA"/>
</dbReference>
<name>A0A4R2HK99_9SPHI</name>
<dbReference type="InterPro" id="IPR036388">
    <property type="entry name" value="WH-like_DNA-bd_sf"/>
</dbReference>
<protein>
    <submittedName>
        <fullName evidence="7">DNA-directed RNA polymerase sigma-70 factor</fullName>
    </submittedName>
    <submittedName>
        <fullName evidence="8">RNA polymerase sigma-70 factor (ECF subfamily)</fullName>
    </submittedName>
</protein>
<dbReference type="OrthoDB" id="659948at2"/>
<reference evidence="7" key="1">
    <citation type="journal article" date="2014" name="Int. J. Syst. Evol. Microbiol.">
        <title>Complete genome of a new Firmicutes species belonging to the dominant human colonic microbiota ('Ruminococcus bicirculans') reveals two chromosomes and a selective capacity to utilize plant glucans.</title>
        <authorList>
            <consortium name="NISC Comparative Sequencing Program"/>
            <person name="Wegmann U."/>
            <person name="Louis P."/>
            <person name="Goesmann A."/>
            <person name="Henrissat B."/>
            <person name="Duncan S.H."/>
            <person name="Flint H.J."/>
        </authorList>
    </citation>
    <scope>NUCLEOTIDE SEQUENCE</scope>
    <source>
        <strain evidence="7">CGMCC 1.15644</strain>
    </source>
</reference>
<gene>
    <name evidence="8" type="ORF">EV200_102285</name>
    <name evidence="7" type="ORF">GCM10011413_18410</name>
</gene>
<sequence>MTLSSDSSLFTLIKAGNHLAYAKLIDLYWEELYRHIFKKIKNSDDAKDIVQDIFLSLWKNRLNIVVNESDSLAPYLFRSAKYAIINHFSRPGITIADEQALSAALQAPSAIKTDDLLLIGELQKLVENEISQLPERLQVPYRLSREQDLPVREIAEKLSLSEQTVKNNISAALSAIRFKLGKYNAEGTIVHILAMATLLHHK</sequence>
<evidence type="ECO:0000256" key="1">
    <source>
        <dbReference type="ARBA" id="ARBA00010641"/>
    </source>
</evidence>
<evidence type="ECO:0000313" key="7">
    <source>
        <dbReference type="EMBL" id="GGE52445.1"/>
    </source>
</evidence>
<dbReference type="PANTHER" id="PTHR43133:SF46">
    <property type="entry name" value="RNA POLYMERASE SIGMA-70 FACTOR ECF SUBFAMILY"/>
    <property type="match status" value="1"/>
</dbReference>
<keyword evidence="3" id="KW-0731">Sigma factor</keyword>
<evidence type="ECO:0000256" key="3">
    <source>
        <dbReference type="ARBA" id="ARBA00023082"/>
    </source>
</evidence>
<dbReference type="Pfam" id="PF04542">
    <property type="entry name" value="Sigma70_r2"/>
    <property type="match status" value="1"/>
</dbReference>
<dbReference type="Gene3D" id="1.10.1740.10">
    <property type="match status" value="1"/>
</dbReference>
<dbReference type="RefSeq" id="WP_132529930.1">
    <property type="nucleotide sequence ID" value="NZ_BMJO01000003.1"/>
</dbReference>
<evidence type="ECO:0000313" key="9">
    <source>
        <dbReference type="Proteomes" id="UP000295684"/>
    </source>
</evidence>
<keyword evidence="2" id="KW-0805">Transcription regulation</keyword>
<dbReference type="SUPFAM" id="SSF88946">
    <property type="entry name" value="Sigma2 domain of RNA polymerase sigma factors"/>
    <property type="match status" value="1"/>
</dbReference>
<reference evidence="10" key="2">
    <citation type="journal article" date="2019" name="Int. J. Syst. Evol. Microbiol.">
        <title>The Global Catalogue of Microorganisms (GCM) 10K type strain sequencing project: providing services to taxonomists for standard genome sequencing and annotation.</title>
        <authorList>
            <consortium name="The Broad Institute Genomics Platform"/>
            <consortium name="The Broad Institute Genome Sequencing Center for Infectious Disease"/>
            <person name="Wu L."/>
            <person name="Ma J."/>
        </authorList>
    </citation>
    <scope>NUCLEOTIDE SEQUENCE [LARGE SCALE GENOMIC DNA]</scope>
    <source>
        <strain evidence="10">CGMCC 1.15644</strain>
    </source>
</reference>
<dbReference type="InterPro" id="IPR013324">
    <property type="entry name" value="RNA_pol_sigma_r3/r4-like"/>
</dbReference>
<dbReference type="GO" id="GO:0006352">
    <property type="term" value="P:DNA-templated transcription initiation"/>
    <property type="evidence" value="ECO:0007669"/>
    <property type="project" value="InterPro"/>
</dbReference>
<dbReference type="Gene3D" id="1.10.10.10">
    <property type="entry name" value="Winged helix-like DNA-binding domain superfamily/Winged helix DNA-binding domain"/>
    <property type="match status" value="1"/>
</dbReference>
<dbReference type="InterPro" id="IPR014284">
    <property type="entry name" value="RNA_pol_sigma-70_dom"/>
</dbReference>
<dbReference type="InterPro" id="IPR013325">
    <property type="entry name" value="RNA_pol_sigma_r2"/>
</dbReference>
<evidence type="ECO:0000259" key="6">
    <source>
        <dbReference type="Pfam" id="PF08281"/>
    </source>
</evidence>
<accession>A0A4R2HK99</accession>
<keyword evidence="10" id="KW-1185">Reference proteome</keyword>
<comment type="caution">
    <text evidence="8">The sequence shown here is derived from an EMBL/GenBank/DDBJ whole genome shotgun (WGS) entry which is preliminary data.</text>
</comment>
<dbReference type="InterPro" id="IPR039425">
    <property type="entry name" value="RNA_pol_sigma-70-like"/>
</dbReference>
<dbReference type="EMBL" id="SLWO01000002">
    <property type="protein sequence ID" value="TCO28868.1"/>
    <property type="molecule type" value="Genomic_DNA"/>
</dbReference>
<reference evidence="7" key="4">
    <citation type="submission" date="2024-05" db="EMBL/GenBank/DDBJ databases">
        <authorList>
            <person name="Sun Q."/>
            <person name="Zhou Y."/>
        </authorList>
    </citation>
    <scope>NUCLEOTIDE SEQUENCE</scope>
    <source>
        <strain evidence="7">CGMCC 1.15644</strain>
    </source>
</reference>
<dbReference type="Proteomes" id="UP000295684">
    <property type="component" value="Unassembled WGS sequence"/>
</dbReference>
<evidence type="ECO:0000313" key="8">
    <source>
        <dbReference type="EMBL" id="TCO28868.1"/>
    </source>
</evidence>
<dbReference type="AlphaFoldDB" id="A0A4R2HK99"/>
<dbReference type="Proteomes" id="UP000622648">
    <property type="component" value="Unassembled WGS sequence"/>
</dbReference>
<keyword evidence="7" id="KW-0240">DNA-directed RNA polymerase</keyword>
<organism evidence="8 9">
    <name type="scientific">Pedobacter psychrotolerans</name>
    <dbReference type="NCBI Taxonomy" id="1843235"/>
    <lineage>
        <taxon>Bacteria</taxon>
        <taxon>Pseudomonadati</taxon>
        <taxon>Bacteroidota</taxon>
        <taxon>Sphingobacteriia</taxon>
        <taxon>Sphingobacteriales</taxon>
        <taxon>Sphingobacteriaceae</taxon>
        <taxon>Pedobacter</taxon>
    </lineage>
</organism>
<proteinExistence type="inferred from homology"/>
<dbReference type="GO" id="GO:0000428">
    <property type="term" value="C:DNA-directed RNA polymerase complex"/>
    <property type="evidence" value="ECO:0007669"/>
    <property type="project" value="UniProtKB-KW"/>
</dbReference>
<feature type="domain" description="RNA polymerase sigma-70 region 2" evidence="5">
    <location>
        <begin position="28"/>
        <end position="90"/>
    </location>
</feature>
<dbReference type="Pfam" id="PF08281">
    <property type="entry name" value="Sigma70_r4_2"/>
    <property type="match status" value="1"/>
</dbReference>